<gene>
    <name evidence="3" type="ORF">MSAN_02297200</name>
</gene>
<dbReference type="InterPro" id="IPR027417">
    <property type="entry name" value="P-loop_NTPase"/>
</dbReference>
<dbReference type="Gene3D" id="3.40.50.300">
    <property type="entry name" value="P-loop containing nucleotide triphosphate hydrolases"/>
    <property type="match status" value="1"/>
</dbReference>
<keyword evidence="4" id="KW-1185">Reference proteome</keyword>
<evidence type="ECO:0000256" key="1">
    <source>
        <dbReference type="ARBA" id="ARBA00022737"/>
    </source>
</evidence>
<sequence>MADDEKVLDAIPRASAGYRCVDELKSGFLDGTRGELFEELDSWSTGQFPDDDPKQVYFLSGGAGLGKSSIAHQLCTRLGESTLGASFFFGRGDIESTRLFFPTLAHQLAMSQPAIRPHIVNAAREYRKRGRRQQMRYAFEELLRDPLAAASPATHGPVVIVIDGLDECKERDQISDLLRFVLEIVRAHPWVRVFITSWPELHIRSVLTSAETAAIVYHRSLEDTLDEWAGDVQFYLVETISKMSPYSDFVRDHPEFLALLIRRAGGVFAFARTAVKFLDTNHDHPNPQEQFELLLSPGSGAGLSPLDTLYLQILISAFPPEDLRGSPPRHIDLRSFLTIVALQRRPLTPEAMELLWPGLSKDYIVWMTDRLRSALLMDKERYVTPLHATFGEFLVDQDRCTDPLYCVSSSTGQAKLALACIAAFTFENMSGYLTAADGALIKEFINYAKTNWDIHLRHAEVTDELKDEIKQLIDVLMPYYARALGWIEDAEDSVCAATMQWL</sequence>
<name>A0A8H7CHS2_9AGAR</name>
<organism evidence="3 4">
    <name type="scientific">Mycena sanguinolenta</name>
    <dbReference type="NCBI Taxonomy" id="230812"/>
    <lineage>
        <taxon>Eukaryota</taxon>
        <taxon>Fungi</taxon>
        <taxon>Dikarya</taxon>
        <taxon>Basidiomycota</taxon>
        <taxon>Agaricomycotina</taxon>
        <taxon>Agaricomycetes</taxon>
        <taxon>Agaricomycetidae</taxon>
        <taxon>Agaricales</taxon>
        <taxon>Marasmiineae</taxon>
        <taxon>Mycenaceae</taxon>
        <taxon>Mycena</taxon>
    </lineage>
</organism>
<comment type="caution">
    <text evidence="3">The sequence shown here is derived from an EMBL/GenBank/DDBJ whole genome shotgun (WGS) entry which is preliminary data.</text>
</comment>
<dbReference type="Proteomes" id="UP000623467">
    <property type="component" value="Unassembled WGS sequence"/>
</dbReference>
<dbReference type="PANTHER" id="PTHR10039:SF14">
    <property type="entry name" value="NACHT DOMAIN-CONTAINING PROTEIN"/>
    <property type="match status" value="1"/>
</dbReference>
<dbReference type="EMBL" id="JACAZH010000037">
    <property type="protein sequence ID" value="KAF7336432.1"/>
    <property type="molecule type" value="Genomic_DNA"/>
</dbReference>
<dbReference type="Pfam" id="PF24883">
    <property type="entry name" value="NPHP3_N"/>
    <property type="match status" value="1"/>
</dbReference>
<feature type="domain" description="Nephrocystin 3-like N-terminal" evidence="2">
    <location>
        <begin position="51"/>
        <end position="197"/>
    </location>
</feature>
<accession>A0A8H7CHS2</accession>
<protein>
    <submittedName>
        <fullName evidence="3">NACHT domain-containing protein</fullName>
    </submittedName>
</protein>
<evidence type="ECO:0000313" key="4">
    <source>
        <dbReference type="Proteomes" id="UP000623467"/>
    </source>
</evidence>
<evidence type="ECO:0000313" key="3">
    <source>
        <dbReference type="EMBL" id="KAF7336432.1"/>
    </source>
</evidence>
<dbReference type="OrthoDB" id="2892288at2759"/>
<keyword evidence="1" id="KW-0677">Repeat</keyword>
<proteinExistence type="predicted"/>
<dbReference type="AlphaFoldDB" id="A0A8H7CHS2"/>
<evidence type="ECO:0000259" key="2">
    <source>
        <dbReference type="Pfam" id="PF24883"/>
    </source>
</evidence>
<reference evidence="3" key="1">
    <citation type="submission" date="2020-05" db="EMBL/GenBank/DDBJ databases">
        <title>Mycena genomes resolve the evolution of fungal bioluminescence.</title>
        <authorList>
            <person name="Tsai I.J."/>
        </authorList>
    </citation>
    <scope>NUCLEOTIDE SEQUENCE</scope>
    <source>
        <strain evidence="3">160909Yilan</strain>
    </source>
</reference>
<dbReference type="PANTHER" id="PTHR10039">
    <property type="entry name" value="AMELOGENIN"/>
    <property type="match status" value="1"/>
</dbReference>
<dbReference type="InterPro" id="IPR056884">
    <property type="entry name" value="NPHP3-like_N"/>
</dbReference>
<dbReference type="SUPFAM" id="SSF52540">
    <property type="entry name" value="P-loop containing nucleoside triphosphate hydrolases"/>
    <property type="match status" value="1"/>
</dbReference>